<evidence type="ECO:0000313" key="3">
    <source>
        <dbReference type="EMBL" id="SHF49618.1"/>
    </source>
</evidence>
<dbReference type="Proteomes" id="UP000186132">
    <property type="component" value="Unassembled WGS sequence"/>
</dbReference>
<organism evidence="3 4">
    <name type="scientific">Jatrophihabitans endophyticus</name>
    <dbReference type="NCBI Taxonomy" id="1206085"/>
    <lineage>
        <taxon>Bacteria</taxon>
        <taxon>Bacillati</taxon>
        <taxon>Actinomycetota</taxon>
        <taxon>Actinomycetes</taxon>
        <taxon>Jatrophihabitantales</taxon>
        <taxon>Jatrophihabitantaceae</taxon>
        <taxon>Jatrophihabitans</taxon>
    </lineage>
</organism>
<keyword evidence="4" id="KW-1185">Reference proteome</keyword>
<comment type="similarity">
    <text evidence="1">Belongs to the ROK (NagC/XylR) family.</text>
</comment>
<dbReference type="PANTHER" id="PTHR18964:SF149">
    <property type="entry name" value="BIFUNCTIONAL UDP-N-ACETYLGLUCOSAMINE 2-EPIMERASE_N-ACETYLMANNOSAMINE KINASE"/>
    <property type="match status" value="1"/>
</dbReference>
<accession>A0A1M5C4E9</accession>
<dbReference type="Gene3D" id="3.30.420.40">
    <property type="match status" value="2"/>
</dbReference>
<dbReference type="AlphaFoldDB" id="A0A1M5C4E9"/>
<dbReference type="InterPro" id="IPR000600">
    <property type="entry name" value="ROK"/>
</dbReference>
<sequence length="384" mass="39520">MQYTGLSRATVSSVLGELGERGLITERRSAAGAGMGRPAARVALDRSAGTAIAVDIGVRHVAVAVGDLSHSVLAERWVTAPRGHAAARGTRLVLRSIEEAIEQAGVDAEELVGAAVSLAAPVATDSNRLAVPGVLPGWTDSTLAESVAARWGIPVVTENDANLGALGEALARPAAGGGDILFVKVASRIGLGIARGNRVVRGRNGYAGEFGHVTVRPRGQQCWCGRRGCLELYAGGDGMLRRLAGTAAAADSIPDLVAGARASRERRRVVDDGAAALARALTDIAVVLDPARIVLGGELTGLGDLLVDPIRRELGALPFGSTVELRVSPLGERASLVGALGLVLTEPARFVDRSQGRVVPRPADDDHAPSSPPLSLPAAREAQP</sequence>
<evidence type="ECO:0000313" key="4">
    <source>
        <dbReference type="Proteomes" id="UP000186132"/>
    </source>
</evidence>
<dbReference type="Gene3D" id="1.10.10.10">
    <property type="entry name" value="Winged helix-like DNA-binding domain superfamily/Winged helix DNA-binding domain"/>
    <property type="match status" value="1"/>
</dbReference>
<evidence type="ECO:0000256" key="1">
    <source>
        <dbReference type="ARBA" id="ARBA00006479"/>
    </source>
</evidence>
<dbReference type="PANTHER" id="PTHR18964">
    <property type="entry name" value="ROK (REPRESSOR, ORF, KINASE) FAMILY"/>
    <property type="match status" value="1"/>
</dbReference>
<reference evidence="4" key="1">
    <citation type="submission" date="2016-11" db="EMBL/GenBank/DDBJ databases">
        <authorList>
            <person name="Varghese N."/>
            <person name="Submissions S."/>
        </authorList>
    </citation>
    <scope>NUCLEOTIDE SEQUENCE [LARGE SCALE GENOMIC DNA]</scope>
    <source>
        <strain evidence="4">DSM 45627</strain>
    </source>
</reference>
<gene>
    <name evidence="3" type="ORF">SAMN05443575_0102</name>
</gene>
<name>A0A1M5C4E9_9ACTN</name>
<dbReference type="STRING" id="1206085.SAMN05443575_0102"/>
<dbReference type="Pfam" id="PF00480">
    <property type="entry name" value="ROK"/>
    <property type="match status" value="1"/>
</dbReference>
<dbReference type="InterPro" id="IPR043129">
    <property type="entry name" value="ATPase_NBD"/>
</dbReference>
<feature type="region of interest" description="Disordered" evidence="2">
    <location>
        <begin position="355"/>
        <end position="384"/>
    </location>
</feature>
<dbReference type="EMBL" id="FQVU01000001">
    <property type="protein sequence ID" value="SHF49618.1"/>
    <property type="molecule type" value="Genomic_DNA"/>
</dbReference>
<evidence type="ECO:0000256" key="2">
    <source>
        <dbReference type="SAM" id="MobiDB-lite"/>
    </source>
</evidence>
<proteinExistence type="inferred from homology"/>
<dbReference type="InterPro" id="IPR036390">
    <property type="entry name" value="WH_DNA-bd_sf"/>
</dbReference>
<dbReference type="SUPFAM" id="SSF46785">
    <property type="entry name" value="Winged helix' DNA-binding domain"/>
    <property type="match status" value="1"/>
</dbReference>
<dbReference type="InterPro" id="IPR036388">
    <property type="entry name" value="WH-like_DNA-bd_sf"/>
</dbReference>
<dbReference type="SUPFAM" id="SSF53067">
    <property type="entry name" value="Actin-like ATPase domain"/>
    <property type="match status" value="1"/>
</dbReference>
<protein>
    <submittedName>
        <fullName evidence="3">Transcriptional regulator, MarR family</fullName>
    </submittedName>
</protein>